<dbReference type="InterPro" id="IPR011010">
    <property type="entry name" value="DNA_brk_join_enz"/>
</dbReference>
<dbReference type="InterPro" id="IPR013762">
    <property type="entry name" value="Integrase-like_cat_sf"/>
</dbReference>
<proteinExistence type="predicted"/>
<evidence type="ECO:0000313" key="3">
    <source>
        <dbReference type="Proteomes" id="UP000005959"/>
    </source>
</evidence>
<evidence type="ECO:0008006" key="4">
    <source>
        <dbReference type="Google" id="ProtNLM"/>
    </source>
</evidence>
<dbReference type="EMBL" id="AGCI01000084">
    <property type="protein sequence ID" value="EHM40251.1"/>
    <property type="molecule type" value="Genomic_DNA"/>
</dbReference>
<dbReference type="Gene3D" id="1.10.443.10">
    <property type="entry name" value="Intergrase catalytic core"/>
    <property type="match status" value="1"/>
</dbReference>
<dbReference type="HOGENOM" id="CLU_027562_44_4_6"/>
<dbReference type="AlphaFoldDB" id="G9YAC1"/>
<dbReference type="PATRIC" id="fig|1002364.3.peg.3203"/>
<reference evidence="2 3" key="1">
    <citation type="submission" date="2011-08" db="EMBL/GenBank/DDBJ databases">
        <authorList>
            <person name="Weinstock G."/>
            <person name="Sodergren E."/>
            <person name="Clifton S."/>
            <person name="Fulton L."/>
            <person name="Fulton B."/>
            <person name="Courtney L."/>
            <person name="Fronick C."/>
            <person name="Harrison M."/>
            <person name="Strong C."/>
            <person name="Farmer C."/>
            <person name="Delahaunty K."/>
            <person name="Markovic C."/>
            <person name="Hall O."/>
            <person name="Minx P."/>
            <person name="Tomlinson C."/>
            <person name="Mitreva M."/>
            <person name="Hou S."/>
            <person name="Chen J."/>
            <person name="Wollam A."/>
            <person name="Pepin K.H."/>
            <person name="Johnson M."/>
            <person name="Bhonagiri V."/>
            <person name="Zhang X."/>
            <person name="Suruliraj S."/>
            <person name="Warren W."/>
            <person name="Chinwalla A."/>
            <person name="Mardis E.R."/>
            <person name="Wilson R.K."/>
        </authorList>
    </citation>
    <scope>NUCLEOTIDE SEQUENCE [LARGE SCALE GENOMIC DNA]</scope>
    <source>
        <strain evidence="2 3">ATCC 51873</strain>
    </source>
</reference>
<comment type="caution">
    <text evidence="2">The sequence shown here is derived from an EMBL/GenBank/DDBJ whole genome shotgun (WGS) entry which is preliminary data.</text>
</comment>
<dbReference type="GO" id="GO:0015074">
    <property type="term" value="P:DNA integration"/>
    <property type="evidence" value="ECO:0007669"/>
    <property type="project" value="InterPro"/>
</dbReference>
<gene>
    <name evidence="2" type="ORF">HMPREF0454_03545</name>
</gene>
<keyword evidence="1" id="KW-0233">DNA recombination</keyword>
<organism evidence="2 3">
    <name type="scientific">Hafnia alvei ATCC 51873</name>
    <dbReference type="NCBI Taxonomy" id="1002364"/>
    <lineage>
        <taxon>Bacteria</taxon>
        <taxon>Pseudomonadati</taxon>
        <taxon>Pseudomonadota</taxon>
        <taxon>Gammaproteobacteria</taxon>
        <taxon>Enterobacterales</taxon>
        <taxon>Hafniaceae</taxon>
        <taxon>Hafnia</taxon>
    </lineage>
</organism>
<dbReference type="SUPFAM" id="SSF56349">
    <property type="entry name" value="DNA breaking-rejoining enzymes"/>
    <property type="match status" value="1"/>
</dbReference>
<dbReference type="GO" id="GO:0006310">
    <property type="term" value="P:DNA recombination"/>
    <property type="evidence" value="ECO:0007669"/>
    <property type="project" value="UniProtKB-KW"/>
</dbReference>
<name>G9YAC1_HAFAL</name>
<accession>G9YAC1</accession>
<dbReference type="Proteomes" id="UP000005959">
    <property type="component" value="Unassembled WGS sequence"/>
</dbReference>
<protein>
    <recommendedName>
        <fullName evidence="4">Tyr recombinase domain-containing protein</fullName>
    </recommendedName>
</protein>
<evidence type="ECO:0000313" key="2">
    <source>
        <dbReference type="EMBL" id="EHM40251.1"/>
    </source>
</evidence>
<dbReference type="GO" id="GO:0003677">
    <property type="term" value="F:DNA binding"/>
    <property type="evidence" value="ECO:0007669"/>
    <property type="project" value="InterPro"/>
</dbReference>
<sequence length="47" mass="5059">MTNGGNILALKEILGHTSTQMAILYAHLAPDHLDAAVQLNPYDKLGQ</sequence>
<evidence type="ECO:0000256" key="1">
    <source>
        <dbReference type="ARBA" id="ARBA00023172"/>
    </source>
</evidence>